<keyword evidence="6" id="KW-1185">Reference proteome</keyword>
<organism evidence="5 6">
    <name type="scientific">Aquilutibacter rugosus</name>
    <dbReference type="NCBI Taxonomy" id="3115820"/>
    <lineage>
        <taxon>Bacteria</taxon>
        <taxon>Pseudomonadati</taxon>
        <taxon>Pseudomonadota</taxon>
        <taxon>Gammaproteobacteria</taxon>
        <taxon>Lysobacterales</taxon>
        <taxon>Lysobacteraceae</taxon>
        <taxon>Aquilutibacter</taxon>
    </lineage>
</organism>
<dbReference type="PANTHER" id="PTHR38100">
    <property type="entry name" value="HIGH FREQUENCY LYSOGENIZATION PROTEIN HFLD"/>
    <property type="match status" value="1"/>
</dbReference>
<evidence type="ECO:0000313" key="5">
    <source>
        <dbReference type="EMBL" id="MEF2156105.1"/>
    </source>
</evidence>
<name>A0ABU7V099_9GAMM</name>
<proteinExistence type="predicted"/>
<comment type="subcellular location">
    <subcellularLocation>
        <location evidence="1">Cytoplasm</location>
    </subcellularLocation>
</comment>
<dbReference type="InterPro" id="IPR035932">
    <property type="entry name" value="HflD-like_sf"/>
</dbReference>
<protein>
    <submittedName>
        <fullName evidence="5">DUF489 family protein</fullName>
    </submittedName>
</protein>
<keyword evidence="2" id="KW-1003">Cell membrane</keyword>
<accession>A0ABU7V099</accession>
<sequence length="202" mass="22384">MISPDDSMRGRVIALAAVFQAVEQVRRLAENGTYDEASTRPMIQSVLRVDAPDAISIYGNRHALSAGLAQLRSMLTSRWSTENPIGKMAFSILQLERNLAKNPALLDNLRKRIDSAQILSNAPMHELMAELGKAYADIISGQKPSVIVTGNPQYLDRREIVTEIRALLLAALRGAVLWRQMGGNMLDCLIRRKAMLRAMDSL</sequence>
<evidence type="ECO:0000256" key="2">
    <source>
        <dbReference type="ARBA" id="ARBA00022475"/>
    </source>
</evidence>
<evidence type="ECO:0000256" key="1">
    <source>
        <dbReference type="ARBA" id="ARBA00004496"/>
    </source>
</evidence>
<dbReference type="Pfam" id="PF04356">
    <property type="entry name" value="DUF489"/>
    <property type="match status" value="1"/>
</dbReference>
<dbReference type="SUPFAM" id="SSF101322">
    <property type="entry name" value="YcfC-like"/>
    <property type="match status" value="1"/>
</dbReference>
<dbReference type="Gene3D" id="1.10.3890.10">
    <property type="entry name" value="HflD-like"/>
    <property type="match status" value="1"/>
</dbReference>
<keyword evidence="3" id="KW-0963">Cytoplasm</keyword>
<evidence type="ECO:0000313" key="6">
    <source>
        <dbReference type="Proteomes" id="UP001356170"/>
    </source>
</evidence>
<comment type="caution">
    <text evidence="5">The sequence shown here is derived from an EMBL/GenBank/DDBJ whole genome shotgun (WGS) entry which is preliminary data.</text>
</comment>
<dbReference type="InterPro" id="IPR007451">
    <property type="entry name" value="HflD"/>
</dbReference>
<reference evidence="5 6" key="1">
    <citation type="submission" date="2024-01" db="EMBL/GenBank/DDBJ databases">
        <title>Novel species of the genus Luteimonas isolated from rivers.</title>
        <authorList>
            <person name="Lu H."/>
        </authorList>
    </citation>
    <scope>NUCLEOTIDE SEQUENCE [LARGE SCALE GENOMIC DNA]</scope>
    <source>
        <strain evidence="5 6">FXH3W</strain>
    </source>
</reference>
<gene>
    <name evidence="5" type="ORF">V3390_07665</name>
</gene>
<evidence type="ECO:0000256" key="3">
    <source>
        <dbReference type="ARBA" id="ARBA00022490"/>
    </source>
</evidence>
<dbReference type="Proteomes" id="UP001356170">
    <property type="component" value="Unassembled WGS sequence"/>
</dbReference>
<dbReference type="EMBL" id="JAZHBO010000002">
    <property type="protein sequence ID" value="MEF2156105.1"/>
    <property type="molecule type" value="Genomic_DNA"/>
</dbReference>
<keyword evidence="4" id="KW-0472">Membrane</keyword>
<evidence type="ECO:0000256" key="4">
    <source>
        <dbReference type="ARBA" id="ARBA00023136"/>
    </source>
</evidence>
<dbReference type="RefSeq" id="WP_331688724.1">
    <property type="nucleotide sequence ID" value="NZ_JAZHBN010000001.1"/>
</dbReference>
<dbReference type="PANTHER" id="PTHR38100:SF1">
    <property type="entry name" value="HIGH FREQUENCY LYSOGENIZATION PROTEIN HFLD"/>
    <property type="match status" value="1"/>
</dbReference>